<reference evidence="1" key="2">
    <citation type="submission" date="2020-09" db="EMBL/GenBank/DDBJ databases">
        <authorList>
            <person name="Sun Q."/>
            <person name="Zhou Y."/>
        </authorList>
    </citation>
    <scope>NUCLEOTIDE SEQUENCE</scope>
    <source>
        <strain evidence="1">CGMCC 4.7312</strain>
    </source>
</reference>
<dbReference type="RefSeq" id="WP_189047087.1">
    <property type="nucleotide sequence ID" value="NZ_BMNB01000022.1"/>
</dbReference>
<dbReference type="Proteomes" id="UP000608890">
    <property type="component" value="Unassembled WGS sequence"/>
</dbReference>
<proteinExistence type="predicted"/>
<comment type="caution">
    <text evidence="1">The sequence shown here is derived from an EMBL/GenBank/DDBJ whole genome shotgun (WGS) entry which is preliminary data.</text>
</comment>
<name>A0A917U2F6_9ACTN</name>
<dbReference type="EMBL" id="BMNB01000022">
    <property type="protein sequence ID" value="GGM53269.1"/>
    <property type="molecule type" value="Genomic_DNA"/>
</dbReference>
<organism evidence="1 2">
    <name type="scientific">Micromonospora sonchi</name>
    <dbReference type="NCBI Taxonomy" id="1763543"/>
    <lineage>
        <taxon>Bacteria</taxon>
        <taxon>Bacillati</taxon>
        <taxon>Actinomycetota</taxon>
        <taxon>Actinomycetes</taxon>
        <taxon>Micromonosporales</taxon>
        <taxon>Micromonosporaceae</taxon>
        <taxon>Micromonospora</taxon>
    </lineage>
</organism>
<evidence type="ECO:0000313" key="1">
    <source>
        <dbReference type="EMBL" id="GGM53269.1"/>
    </source>
</evidence>
<sequence>MIRALGLAEHWHILPAGDDLDLVGPVAGRLLHRYGVLHPSNLHFHLPIIELAAGGALLTGVGGDQMLAGWHLPRARSGPGCGGV</sequence>
<dbReference type="AlphaFoldDB" id="A0A917U2F6"/>
<keyword evidence="2" id="KW-1185">Reference proteome</keyword>
<evidence type="ECO:0000313" key="2">
    <source>
        <dbReference type="Proteomes" id="UP000608890"/>
    </source>
</evidence>
<protein>
    <submittedName>
        <fullName evidence="1">Uncharacterized protein</fullName>
    </submittedName>
</protein>
<accession>A0A917U2F6</accession>
<gene>
    <name evidence="1" type="ORF">GCM10011608_42680</name>
</gene>
<reference evidence="1" key="1">
    <citation type="journal article" date="2014" name="Int. J. Syst. Evol. Microbiol.">
        <title>Complete genome sequence of Corynebacterium casei LMG S-19264T (=DSM 44701T), isolated from a smear-ripened cheese.</title>
        <authorList>
            <consortium name="US DOE Joint Genome Institute (JGI-PGF)"/>
            <person name="Walter F."/>
            <person name="Albersmeier A."/>
            <person name="Kalinowski J."/>
            <person name="Ruckert C."/>
        </authorList>
    </citation>
    <scope>NUCLEOTIDE SEQUENCE</scope>
    <source>
        <strain evidence="1">CGMCC 4.7312</strain>
    </source>
</reference>